<gene>
    <name evidence="1" type="ORF">OFUS_LOCUS3857</name>
</gene>
<dbReference type="AlphaFoldDB" id="A0A8J1TFG5"/>
<organism evidence="1 2">
    <name type="scientific">Owenia fusiformis</name>
    <name type="common">Polychaete worm</name>
    <dbReference type="NCBI Taxonomy" id="6347"/>
    <lineage>
        <taxon>Eukaryota</taxon>
        <taxon>Metazoa</taxon>
        <taxon>Spiralia</taxon>
        <taxon>Lophotrochozoa</taxon>
        <taxon>Annelida</taxon>
        <taxon>Polychaeta</taxon>
        <taxon>Sedentaria</taxon>
        <taxon>Canalipalpata</taxon>
        <taxon>Sabellida</taxon>
        <taxon>Oweniida</taxon>
        <taxon>Oweniidae</taxon>
        <taxon>Owenia</taxon>
    </lineage>
</organism>
<keyword evidence="2" id="KW-1185">Reference proteome</keyword>
<accession>A0A8J1TFG5</accession>
<name>A0A8J1TFG5_OWEFU</name>
<reference evidence="1" key="1">
    <citation type="submission" date="2022-03" db="EMBL/GenBank/DDBJ databases">
        <authorList>
            <person name="Martin C."/>
        </authorList>
    </citation>
    <scope>NUCLEOTIDE SEQUENCE</scope>
</reference>
<dbReference type="OrthoDB" id="6152270at2759"/>
<evidence type="ECO:0000313" key="2">
    <source>
        <dbReference type="Proteomes" id="UP000749559"/>
    </source>
</evidence>
<dbReference type="Proteomes" id="UP000749559">
    <property type="component" value="Unassembled WGS sequence"/>
</dbReference>
<proteinExistence type="predicted"/>
<evidence type="ECO:0000313" key="1">
    <source>
        <dbReference type="EMBL" id="CAH1776706.1"/>
    </source>
</evidence>
<protein>
    <submittedName>
        <fullName evidence="1">Uncharacterized protein</fullName>
    </submittedName>
</protein>
<sequence length="219" mass="23879">MNCIRGTLAICVIAVSALRWANAEGTAAARDPFPPCRDATTCTCEPVINVTPQLMGYCDCKNLTNWLSNTTSGLSEAEENIAELATDVTDLKASVDELKGDSHEPDSNDESDFANYYDEIAQATCTAMNTEGGWTYAVRIACSGSRTCTAICSDAQLRAQDVYVADKIMTCFNSLHVYWDRPKFAHGEAGYEKLGLKIYRYNNCGGGYCGPNYCCCRSI</sequence>
<dbReference type="EMBL" id="CAIIXF020000002">
    <property type="protein sequence ID" value="CAH1776706.1"/>
    <property type="molecule type" value="Genomic_DNA"/>
</dbReference>
<comment type="caution">
    <text evidence="1">The sequence shown here is derived from an EMBL/GenBank/DDBJ whole genome shotgun (WGS) entry which is preliminary data.</text>
</comment>